<evidence type="ECO:0000259" key="3">
    <source>
        <dbReference type="Pfam" id="PF13023"/>
    </source>
</evidence>
<sequence length="207" mass="23490">MSDLQKILTFLHEAENLKSTIRALALTSGRKESAAEHSWRMALMTFIVVEELGIEVDLLKVLKMVLVHDLPECITGDFDASLINSGELSAEAKEKGELEAMAHLKNLLPSGSGEEIYKLWYEYQEAKTKEAIVAKAMDRLEALIQFGETGYKIIDHEFDFLATYGDKWAEQLPEARDLLGLVKKDLKREYLKGGLEWKDSYNKFMGE</sequence>
<accession>A0A0G0W8Y9</accession>
<comment type="caution">
    <text evidence="4">The sequence shown here is derived from an EMBL/GenBank/DDBJ whole genome shotgun (WGS) entry which is preliminary data.</text>
</comment>
<gene>
    <name evidence="4" type="ORF">UU65_C0002G0247</name>
</gene>
<dbReference type="PANTHER" id="PTHR11845:SF13">
    <property type="entry name" value="5'-DEOXYNUCLEOTIDASE HDDC2"/>
    <property type="match status" value="1"/>
</dbReference>
<dbReference type="Gene3D" id="1.10.3210.10">
    <property type="entry name" value="Hypothetical protein af1432"/>
    <property type="match status" value="1"/>
</dbReference>
<dbReference type="SUPFAM" id="SSF109604">
    <property type="entry name" value="HD-domain/PDEase-like"/>
    <property type="match status" value="1"/>
</dbReference>
<evidence type="ECO:0000256" key="2">
    <source>
        <dbReference type="ARBA" id="ARBA00022801"/>
    </source>
</evidence>
<feature type="domain" description="HD" evidence="3">
    <location>
        <begin position="14"/>
        <end position="164"/>
    </location>
</feature>
<dbReference type="PANTHER" id="PTHR11845">
    <property type="entry name" value="5'-DEOXYNUCLEOTIDASE HDDC2"/>
    <property type="match status" value="1"/>
</dbReference>
<dbReference type="Pfam" id="PF13023">
    <property type="entry name" value="HD_3"/>
    <property type="match status" value="1"/>
</dbReference>
<protein>
    <submittedName>
        <fullName evidence="4">Hydrolase (HAD superfamily) protein</fullName>
    </submittedName>
</protein>
<dbReference type="GO" id="GO:0005737">
    <property type="term" value="C:cytoplasm"/>
    <property type="evidence" value="ECO:0007669"/>
    <property type="project" value="TreeGrafter"/>
</dbReference>
<dbReference type="InterPro" id="IPR006674">
    <property type="entry name" value="HD_domain"/>
</dbReference>
<reference evidence="4 5" key="1">
    <citation type="journal article" date="2015" name="Nature">
        <title>rRNA introns, odd ribosomes, and small enigmatic genomes across a large radiation of phyla.</title>
        <authorList>
            <person name="Brown C.T."/>
            <person name="Hug L.A."/>
            <person name="Thomas B.C."/>
            <person name="Sharon I."/>
            <person name="Castelle C.J."/>
            <person name="Singh A."/>
            <person name="Wilkins M.J."/>
            <person name="Williams K.H."/>
            <person name="Banfield J.F."/>
        </authorList>
    </citation>
    <scope>NUCLEOTIDE SEQUENCE [LARGE SCALE GENOMIC DNA]</scope>
</reference>
<dbReference type="InterPro" id="IPR039356">
    <property type="entry name" value="YfbR/HDDC2"/>
</dbReference>
<organism evidence="4 5">
    <name type="scientific">candidate division CPR2 bacterium GW2011_GWC1_41_48</name>
    <dbReference type="NCBI Taxonomy" id="1618344"/>
    <lineage>
        <taxon>Bacteria</taxon>
        <taxon>Bacteria division CPR2</taxon>
    </lineage>
</organism>
<dbReference type="GO" id="GO:0002953">
    <property type="term" value="F:5'-deoxynucleotidase activity"/>
    <property type="evidence" value="ECO:0007669"/>
    <property type="project" value="InterPro"/>
</dbReference>
<keyword evidence="1" id="KW-0479">Metal-binding</keyword>
<evidence type="ECO:0000313" key="5">
    <source>
        <dbReference type="Proteomes" id="UP000033869"/>
    </source>
</evidence>
<dbReference type="GO" id="GO:0046872">
    <property type="term" value="F:metal ion binding"/>
    <property type="evidence" value="ECO:0007669"/>
    <property type="project" value="UniProtKB-KW"/>
</dbReference>
<evidence type="ECO:0000256" key="1">
    <source>
        <dbReference type="ARBA" id="ARBA00022723"/>
    </source>
</evidence>
<keyword evidence="2 4" id="KW-0378">Hydrolase</keyword>
<dbReference type="AlphaFoldDB" id="A0A0G0W8Y9"/>
<dbReference type="Proteomes" id="UP000033869">
    <property type="component" value="Unassembled WGS sequence"/>
</dbReference>
<evidence type="ECO:0000313" key="4">
    <source>
        <dbReference type="EMBL" id="KKS09469.1"/>
    </source>
</evidence>
<name>A0A0G0W8Y9_UNCC2</name>
<dbReference type="EMBL" id="LCBL01000002">
    <property type="protein sequence ID" value="KKS09469.1"/>
    <property type="molecule type" value="Genomic_DNA"/>
</dbReference>
<proteinExistence type="predicted"/>